<comment type="caution">
    <text evidence="2">The sequence shown here is derived from an EMBL/GenBank/DDBJ whole genome shotgun (WGS) entry which is preliminary data.</text>
</comment>
<dbReference type="Proteomes" id="UP001209713">
    <property type="component" value="Unassembled WGS sequence"/>
</dbReference>
<evidence type="ECO:0000259" key="1">
    <source>
        <dbReference type="Pfam" id="PF07883"/>
    </source>
</evidence>
<reference evidence="2 3" key="1">
    <citation type="submission" date="2022-10" db="EMBL/GenBank/DDBJ databases">
        <title>Marinomonas transparenta sp. nov. and Marinomonas sargassi sp. nov., isolated from marine alga (Sargassum natans (L.) Gaillon).</title>
        <authorList>
            <person name="Wang Y."/>
        </authorList>
    </citation>
    <scope>NUCLEOTIDE SEQUENCE [LARGE SCALE GENOMIC DNA]</scope>
    <source>
        <strain evidence="2 3">C2222</strain>
    </source>
</reference>
<gene>
    <name evidence="2" type="ORF">OFY17_02065</name>
</gene>
<accession>A0ABT2YP35</accession>
<proteinExistence type="predicted"/>
<dbReference type="Gene3D" id="2.60.120.10">
    <property type="entry name" value="Jelly Rolls"/>
    <property type="match status" value="1"/>
</dbReference>
<dbReference type="PIRSF" id="PIRSF029883">
    <property type="entry name" value="KdgF"/>
    <property type="match status" value="1"/>
</dbReference>
<dbReference type="PANTHER" id="PTHR40112:SF1">
    <property type="entry name" value="H2HPP ISOMERASE"/>
    <property type="match status" value="1"/>
</dbReference>
<evidence type="ECO:0000313" key="2">
    <source>
        <dbReference type="EMBL" id="MCV2401659.1"/>
    </source>
</evidence>
<name>A0ABT2YP35_9GAMM</name>
<dbReference type="InterPro" id="IPR014710">
    <property type="entry name" value="RmlC-like_jellyroll"/>
</dbReference>
<dbReference type="CDD" id="cd02238">
    <property type="entry name" value="cupin_KdgF"/>
    <property type="match status" value="1"/>
</dbReference>
<dbReference type="SUPFAM" id="SSF51182">
    <property type="entry name" value="RmlC-like cupins"/>
    <property type="match status" value="1"/>
</dbReference>
<keyword evidence="3" id="KW-1185">Reference proteome</keyword>
<protein>
    <submittedName>
        <fullName evidence="2">Cupin domain-containing protein</fullName>
    </submittedName>
</protein>
<dbReference type="PANTHER" id="PTHR40112">
    <property type="entry name" value="H2HPP ISOMERASE"/>
    <property type="match status" value="1"/>
</dbReference>
<dbReference type="InterPro" id="IPR025499">
    <property type="entry name" value="KdgF"/>
</dbReference>
<dbReference type="RefSeq" id="WP_263529033.1">
    <property type="nucleotide sequence ID" value="NZ_JAOVZB010000001.1"/>
</dbReference>
<dbReference type="InterPro" id="IPR052535">
    <property type="entry name" value="Bacilysin_H2HPP_isomerase"/>
</dbReference>
<dbReference type="InterPro" id="IPR013096">
    <property type="entry name" value="Cupin_2"/>
</dbReference>
<organism evidence="2 3">
    <name type="scientific">Marinomonas sargassi</name>
    <dbReference type="NCBI Taxonomy" id="2984494"/>
    <lineage>
        <taxon>Bacteria</taxon>
        <taxon>Pseudomonadati</taxon>
        <taxon>Pseudomonadota</taxon>
        <taxon>Gammaproteobacteria</taxon>
        <taxon>Oceanospirillales</taxon>
        <taxon>Oceanospirillaceae</taxon>
        <taxon>Marinomonas</taxon>
    </lineage>
</organism>
<dbReference type="Pfam" id="PF07883">
    <property type="entry name" value="Cupin_2"/>
    <property type="match status" value="1"/>
</dbReference>
<dbReference type="EMBL" id="JAOVZB010000001">
    <property type="protein sequence ID" value="MCV2401659.1"/>
    <property type="molecule type" value="Genomic_DNA"/>
</dbReference>
<dbReference type="InterPro" id="IPR011051">
    <property type="entry name" value="RmlC_Cupin_sf"/>
</dbReference>
<feature type="domain" description="Cupin type-2" evidence="1">
    <location>
        <begin position="32"/>
        <end position="90"/>
    </location>
</feature>
<evidence type="ECO:0000313" key="3">
    <source>
        <dbReference type="Proteomes" id="UP001209713"/>
    </source>
</evidence>
<sequence>MFTFNKDVELEDLGGGLSRKVMSYSENIMTVEVHFETGTVAPMHNHPHEQLTYVKSGKFEFTVGDETRTVVEGDTIYKVPNIMHGCKCVEKGILIDNFTPMRKDFLETSGY</sequence>